<sequence>MKHELGISVYPDLMPLEKIESYFELASRYGVSKVFSSMFSVEGTKEEVLDYFKKLIVAAHKNKLKVSLDVNPMCFEKMGAKPDDLSVFKSIDVDFLRMDLSYGPENDAKLVRNPYGITIEFNNSPQIVKGLIENGIDPKDFLVCHNFYPQRYTAMKWNKFVNKNKELKACSRDVRIGAFISSTAPNTHGVWDAICGLPTVEKLRMLPIDLQARMLLATGDVDDILIGNAFASEDEFKKLQEVLQENEKLSKELDPTLKMLVDHGIISLDKPVKKLRVTLDEEITEKEKEVLFDFFPHLEMGDSSEWIWRTRVSRFKYSQPNEILTPRHYDKEMFEVGDVVIVNDNYKHYAGEIQIVKIPIVNDGTRNRIGHLDSDEYQMMELVYDGDLVEFLEK</sequence>
<gene>
    <name evidence="3" type="ORF">CLTHE_21410</name>
</gene>
<dbReference type="EMBL" id="LTAY01000056">
    <property type="protein sequence ID" value="OPX47166.1"/>
    <property type="molecule type" value="Genomic_DNA"/>
</dbReference>
<evidence type="ECO:0000313" key="4">
    <source>
        <dbReference type="Proteomes" id="UP000191448"/>
    </source>
</evidence>
<proteinExistence type="predicted"/>
<reference evidence="3 4" key="1">
    <citation type="submission" date="2016-02" db="EMBL/GenBank/DDBJ databases">
        <title>Genome sequence of Clostridium thermobutyricum DSM 4928.</title>
        <authorList>
            <person name="Poehlein A."/>
            <person name="Daniel R."/>
        </authorList>
    </citation>
    <scope>NUCLEOTIDE SEQUENCE [LARGE SCALE GENOMIC DNA]</scope>
    <source>
        <strain evidence="3 4">DSM 4928</strain>
    </source>
</reference>
<dbReference type="Pfam" id="PF05913">
    <property type="entry name" value="MupG_C"/>
    <property type="match status" value="1"/>
</dbReference>
<organism evidence="3 4">
    <name type="scientific">Clostridium thermobutyricum DSM 4928</name>
    <dbReference type="NCBI Taxonomy" id="1121339"/>
    <lineage>
        <taxon>Bacteria</taxon>
        <taxon>Bacillati</taxon>
        <taxon>Bacillota</taxon>
        <taxon>Clostridia</taxon>
        <taxon>Eubacteriales</taxon>
        <taxon>Clostridiaceae</taxon>
        <taxon>Clostridium</taxon>
    </lineage>
</organism>
<dbReference type="InterPro" id="IPR043797">
    <property type="entry name" value="MupG_N"/>
</dbReference>
<name>A0A1V4SUL6_9CLOT</name>
<dbReference type="PANTHER" id="PTHR38435">
    <property type="match status" value="1"/>
</dbReference>
<evidence type="ECO:0000259" key="1">
    <source>
        <dbReference type="Pfam" id="PF05913"/>
    </source>
</evidence>
<dbReference type="InterPro" id="IPR043894">
    <property type="entry name" value="MupG_C"/>
</dbReference>
<protein>
    <recommendedName>
        <fullName evidence="5">DUF871 domain-containing protein</fullName>
    </recommendedName>
</protein>
<dbReference type="InterPro" id="IPR017853">
    <property type="entry name" value="GH"/>
</dbReference>
<dbReference type="AlphaFoldDB" id="A0A1V4SUL6"/>
<dbReference type="Proteomes" id="UP000191448">
    <property type="component" value="Unassembled WGS sequence"/>
</dbReference>
<dbReference type="OrthoDB" id="5809921at2"/>
<accession>A0A1V4SUL6</accession>
<comment type="caution">
    <text evidence="3">The sequence shown here is derived from an EMBL/GenBank/DDBJ whole genome shotgun (WGS) entry which is preliminary data.</text>
</comment>
<dbReference type="InterPro" id="IPR008589">
    <property type="entry name" value="MupG"/>
</dbReference>
<evidence type="ECO:0008006" key="5">
    <source>
        <dbReference type="Google" id="ProtNLM"/>
    </source>
</evidence>
<dbReference type="Gene3D" id="2.40.100.10">
    <property type="entry name" value="Cyclophilin-like"/>
    <property type="match status" value="1"/>
</dbReference>
<evidence type="ECO:0000259" key="2">
    <source>
        <dbReference type="Pfam" id="PF19200"/>
    </source>
</evidence>
<dbReference type="SUPFAM" id="SSF50891">
    <property type="entry name" value="Cyclophilin-like"/>
    <property type="match status" value="1"/>
</dbReference>
<dbReference type="SUPFAM" id="SSF51445">
    <property type="entry name" value="(Trans)glycosidases"/>
    <property type="match status" value="1"/>
</dbReference>
<feature type="domain" description="6-phospho-N-acetylmuramidase N-terminal" evidence="2">
    <location>
        <begin position="5"/>
        <end position="240"/>
    </location>
</feature>
<dbReference type="Pfam" id="PF19200">
    <property type="entry name" value="MupG_N"/>
    <property type="match status" value="1"/>
</dbReference>
<dbReference type="InterPro" id="IPR029000">
    <property type="entry name" value="Cyclophilin-like_dom_sf"/>
</dbReference>
<dbReference type="Gene3D" id="3.20.20.70">
    <property type="entry name" value="Aldolase class I"/>
    <property type="match status" value="1"/>
</dbReference>
<evidence type="ECO:0000313" key="3">
    <source>
        <dbReference type="EMBL" id="OPX47166.1"/>
    </source>
</evidence>
<feature type="domain" description="6-phospho-N-acetylmuramidase C-terminal" evidence="1">
    <location>
        <begin position="274"/>
        <end position="391"/>
    </location>
</feature>
<dbReference type="InterPro" id="IPR013785">
    <property type="entry name" value="Aldolase_TIM"/>
</dbReference>
<dbReference type="PANTHER" id="PTHR38435:SF1">
    <property type="entry name" value="DUF871 DOMAIN-CONTAINING PROTEIN"/>
    <property type="match status" value="1"/>
</dbReference>